<organism evidence="1 2">
    <name type="scientific">Dentiscutata erythropus</name>
    <dbReference type="NCBI Taxonomy" id="1348616"/>
    <lineage>
        <taxon>Eukaryota</taxon>
        <taxon>Fungi</taxon>
        <taxon>Fungi incertae sedis</taxon>
        <taxon>Mucoromycota</taxon>
        <taxon>Glomeromycotina</taxon>
        <taxon>Glomeromycetes</taxon>
        <taxon>Diversisporales</taxon>
        <taxon>Gigasporaceae</taxon>
        <taxon>Dentiscutata</taxon>
    </lineage>
</organism>
<proteinExistence type="predicted"/>
<dbReference type="Proteomes" id="UP000789405">
    <property type="component" value="Unassembled WGS sequence"/>
</dbReference>
<dbReference type="OrthoDB" id="2445623at2759"/>
<evidence type="ECO:0000313" key="2">
    <source>
        <dbReference type="Proteomes" id="UP000789405"/>
    </source>
</evidence>
<evidence type="ECO:0000313" key="1">
    <source>
        <dbReference type="EMBL" id="CAG8796478.1"/>
    </source>
</evidence>
<gene>
    <name evidence="1" type="ORF">DERYTH_LOCUS22486</name>
</gene>
<accession>A0A9N9JTG7</accession>
<reference evidence="1" key="1">
    <citation type="submission" date="2021-06" db="EMBL/GenBank/DDBJ databases">
        <authorList>
            <person name="Kallberg Y."/>
            <person name="Tangrot J."/>
            <person name="Rosling A."/>
        </authorList>
    </citation>
    <scope>NUCLEOTIDE SEQUENCE</scope>
    <source>
        <strain evidence="1">MA453B</strain>
    </source>
</reference>
<sequence>RVMDFYRVNTIGNWTCVNLLEDYRSNTRYKDKKQILDCIKKNFQGMEDSNSFDAGKSGSGPSHGPVKKGEARKILDNWKCKLGLLVASDELLIRRLVQAGTTRLIRTIFNPD</sequence>
<feature type="non-terminal residue" evidence="1">
    <location>
        <position position="1"/>
    </location>
</feature>
<protein>
    <submittedName>
        <fullName evidence="1">23111_t:CDS:1</fullName>
    </submittedName>
</protein>
<dbReference type="AlphaFoldDB" id="A0A9N9JTG7"/>
<comment type="caution">
    <text evidence="1">The sequence shown here is derived from an EMBL/GenBank/DDBJ whole genome shotgun (WGS) entry which is preliminary data.</text>
</comment>
<keyword evidence="2" id="KW-1185">Reference proteome</keyword>
<dbReference type="EMBL" id="CAJVPY010031360">
    <property type="protein sequence ID" value="CAG8796478.1"/>
    <property type="molecule type" value="Genomic_DNA"/>
</dbReference>
<name>A0A9N9JTG7_9GLOM</name>